<evidence type="ECO:0000313" key="2">
    <source>
        <dbReference type="EMBL" id="SEK34414.1"/>
    </source>
</evidence>
<dbReference type="Proteomes" id="UP000199283">
    <property type="component" value="Unassembled WGS sequence"/>
</dbReference>
<accession>A0A1H7G8L7</accession>
<dbReference type="OrthoDB" id="7828921at2"/>
<name>A0A1H7G8L7_9RHOB</name>
<evidence type="ECO:0000259" key="1">
    <source>
        <dbReference type="Pfam" id="PF13401"/>
    </source>
</evidence>
<dbReference type="Gene3D" id="3.40.50.300">
    <property type="entry name" value="P-loop containing nucleotide triphosphate hydrolases"/>
    <property type="match status" value="1"/>
</dbReference>
<dbReference type="InterPro" id="IPR052026">
    <property type="entry name" value="ExeA_AAA_ATPase_DNA-bind"/>
</dbReference>
<dbReference type="EMBL" id="FNZQ01000001">
    <property type="protein sequence ID" value="SEK34414.1"/>
    <property type="molecule type" value="Genomic_DNA"/>
</dbReference>
<dbReference type="PANTHER" id="PTHR35894:SF1">
    <property type="entry name" value="PHOSPHORIBULOKINASE _ URIDINE KINASE FAMILY"/>
    <property type="match status" value="1"/>
</dbReference>
<dbReference type="Pfam" id="PF13401">
    <property type="entry name" value="AAA_22"/>
    <property type="match status" value="1"/>
</dbReference>
<proteinExistence type="predicted"/>
<dbReference type="InterPro" id="IPR049945">
    <property type="entry name" value="AAA_22"/>
</dbReference>
<evidence type="ECO:0000313" key="3">
    <source>
        <dbReference type="Proteomes" id="UP000199283"/>
    </source>
</evidence>
<keyword evidence="3" id="KW-1185">Reference proteome</keyword>
<feature type="domain" description="ORC1/DEAH AAA+ ATPase" evidence="1">
    <location>
        <begin position="48"/>
        <end position="175"/>
    </location>
</feature>
<organism evidence="2 3">
    <name type="scientific">Jannaschia helgolandensis</name>
    <dbReference type="NCBI Taxonomy" id="188906"/>
    <lineage>
        <taxon>Bacteria</taxon>
        <taxon>Pseudomonadati</taxon>
        <taxon>Pseudomonadota</taxon>
        <taxon>Alphaproteobacteria</taxon>
        <taxon>Rhodobacterales</taxon>
        <taxon>Roseobacteraceae</taxon>
        <taxon>Jannaschia</taxon>
    </lineage>
</organism>
<protein>
    <submittedName>
        <fullName evidence="2">Type II secretion system protein A</fullName>
    </submittedName>
</protein>
<reference evidence="2 3" key="1">
    <citation type="submission" date="2016-10" db="EMBL/GenBank/DDBJ databases">
        <authorList>
            <person name="de Groot N.N."/>
        </authorList>
    </citation>
    <scope>NUCLEOTIDE SEQUENCE [LARGE SCALE GENOMIC DNA]</scope>
    <source>
        <strain evidence="2 3">DSM 14858</strain>
    </source>
</reference>
<dbReference type="PANTHER" id="PTHR35894">
    <property type="entry name" value="GENERAL SECRETION PATHWAY PROTEIN A-RELATED"/>
    <property type="match status" value="1"/>
</dbReference>
<sequence length="296" mass="31350">MSQLQSLYKDHFGMTGRPFSGLADGSGIWWGKAHIRAQAALEYGLLSGAAFVVLTGAAGSGKTSLLLNMIETATDDLKIAMVSGLRRGTGSVLPWILQSLGEDITGDEAETELHGRVQNHLIGEYAAGCRVVLILDEAQNLSTDALDELRVLSNINTAQDQLVQIVLCGQPTLRDHLRAPEMAGLAQRVAAWGHLAELDRATLDGYVGMRLASAGGPEDLFEPEALDMIHAATGGLPRPINQLCELALVYAMTGGGDKIGPEAITQVLEDGLFLSPLPPVPAPSTPRESRLRLAAG</sequence>
<dbReference type="SUPFAM" id="SSF52540">
    <property type="entry name" value="P-loop containing nucleoside triphosphate hydrolases"/>
    <property type="match status" value="1"/>
</dbReference>
<gene>
    <name evidence="2" type="ORF">SAMN04488526_0342</name>
</gene>
<dbReference type="STRING" id="188906.SAMN04488526_0342"/>
<dbReference type="InterPro" id="IPR027417">
    <property type="entry name" value="P-loop_NTPase"/>
</dbReference>
<dbReference type="AlphaFoldDB" id="A0A1H7G8L7"/>
<dbReference type="RefSeq" id="WP_092759180.1">
    <property type="nucleotide sequence ID" value="NZ_FNZQ01000001.1"/>
</dbReference>
<dbReference type="GO" id="GO:0016887">
    <property type="term" value="F:ATP hydrolysis activity"/>
    <property type="evidence" value="ECO:0007669"/>
    <property type="project" value="InterPro"/>
</dbReference>